<dbReference type="OrthoDB" id="2454668at2"/>
<dbReference type="PATRIC" id="fig|1397.4.peg.2708"/>
<feature type="transmembrane region" description="Helical" evidence="1">
    <location>
        <begin position="44"/>
        <end position="67"/>
    </location>
</feature>
<keyword evidence="1" id="KW-1133">Transmembrane helix</keyword>
<organism evidence="2 3">
    <name type="scientific">Niallia circulans</name>
    <name type="common">Bacillus circulans</name>
    <dbReference type="NCBI Taxonomy" id="1397"/>
    <lineage>
        <taxon>Bacteria</taxon>
        <taxon>Bacillati</taxon>
        <taxon>Bacillota</taxon>
        <taxon>Bacilli</taxon>
        <taxon>Bacillales</taxon>
        <taxon>Bacillaceae</taxon>
        <taxon>Niallia</taxon>
    </lineage>
</organism>
<evidence type="ECO:0000256" key="1">
    <source>
        <dbReference type="SAM" id="Phobius"/>
    </source>
</evidence>
<evidence type="ECO:0000313" key="2">
    <source>
        <dbReference type="EMBL" id="KLV23272.1"/>
    </source>
</evidence>
<protein>
    <submittedName>
        <fullName evidence="2">Uncharacterized protein</fullName>
    </submittedName>
</protein>
<accession>A0A0J1IBB0</accession>
<keyword evidence="1" id="KW-0812">Transmembrane</keyword>
<comment type="caution">
    <text evidence="2">The sequence shown here is derived from an EMBL/GenBank/DDBJ whole genome shotgun (WGS) entry which is preliminary data.</text>
</comment>
<dbReference type="Proteomes" id="UP000036045">
    <property type="component" value="Unassembled WGS sequence"/>
</dbReference>
<keyword evidence="1" id="KW-0472">Membrane</keyword>
<keyword evidence="3" id="KW-1185">Reference proteome</keyword>
<dbReference type="RefSeq" id="WP_047943982.1">
    <property type="nucleotide sequence ID" value="NZ_JARTLH010000024.1"/>
</dbReference>
<proteinExistence type="predicted"/>
<dbReference type="AlphaFoldDB" id="A0A0J1IBB0"/>
<dbReference type="SUPFAM" id="SSF69304">
    <property type="entry name" value="Tricorn protease N-terminal domain"/>
    <property type="match status" value="1"/>
</dbReference>
<dbReference type="EMBL" id="LDPH01000026">
    <property type="protein sequence ID" value="KLV23272.1"/>
    <property type="molecule type" value="Genomic_DNA"/>
</dbReference>
<gene>
    <name evidence="2" type="ORF">ABW02_19850</name>
</gene>
<name>A0A0J1IBB0_NIACI</name>
<evidence type="ECO:0000313" key="3">
    <source>
        <dbReference type="Proteomes" id="UP000036045"/>
    </source>
</evidence>
<sequence length="374" mass="42965">MPKNIKQLFDETIPADITLSEENKQKILRNANQQMQNINQRKRIVRPIFSVVAIISLLLILISPSLVNRLSTHSSFHTPLEKVTIPNVDYSSLIHSFYIKETNELIYADKKNIYSYSLTSHSQQVLVESSANIDTYALTANAHWLVWGERNNKLFIKNRKTLSQKEYKKDIIGDVQLKGNTLIYDDISGYKQLNLSTLKETSIHGFTGISRNSKADLNRNLLVIPEQFKSNNRNKTEFFVYNLTSRKQVGKYSVPYKAAENVTLINNKIYAAFSNDDKRPTILGYIDLSNGEFHEIHTPPFTTYAVYKNYIALSVVEKNTDTVKLYQLENENLKELSIFNNIKERLVMPRFTDDGSLIVNGEAADFSMYLQDVE</sequence>
<reference evidence="2 3" key="1">
    <citation type="submission" date="2015-05" db="EMBL/GenBank/DDBJ databases">
        <title>Whole genome sequence and identification of bacterial endophytes from Costus igneus.</title>
        <authorList>
            <person name="Lee Y.P."/>
            <person name="Gan H.M."/>
            <person name="Eng W."/>
            <person name="Wheatley M.S."/>
            <person name="Caraballo A."/>
            <person name="Polter S."/>
            <person name="Savka M.A."/>
            <person name="Hudson A.O."/>
        </authorList>
    </citation>
    <scope>NUCLEOTIDE SEQUENCE [LARGE SCALE GENOMIC DNA]</scope>
    <source>
        <strain evidence="2 3">RIT379</strain>
    </source>
</reference>